<feature type="transmembrane region" description="Helical" evidence="7">
    <location>
        <begin position="35"/>
        <end position="54"/>
    </location>
</feature>
<evidence type="ECO:0000256" key="7">
    <source>
        <dbReference type="RuleBase" id="RU366058"/>
    </source>
</evidence>
<dbReference type="Pfam" id="PF09335">
    <property type="entry name" value="VTT_dom"/>
    <property type="match status" value="1"/>
</dbReference>
<dbReference type="eggNOG" id="COG0398">
    <property type="taxonomic scope" value="Bacteria"/>
</dbReference>
<evidence type="ECO:0000256" key="4">
    <source>
        <dbReference type="ARBA" id="ARBA00022692"/>
    </source>
</evidence>
<sequence>MSGRTKLIVALAVLALFAAAAVLLPIPGPAELRAWAATTGPATPLVLFVAYSLLTVAPVPRTVFNLAAGLLVGTTAGIAIGLVATTIAAALSFGLARLLGRDLVTRHLHRSAVRTVNDRLAGGGTLAITSLRLIPVVPFAPFSYLCGVSSVRLAPYLAGTLLGSVPGTVAVVVLGDALTGDTPPALLACYGVFALAGAIGLVKVFKKRAPGEAGPPDRLADAKSTRPTATLDRVREAETR</sequence>
<dbReference type="InterPro" id="IPR032816">
    <property type="entry name" value="VTT_dom"/>
</dbReference>
<evidence type="ECO:0000256" key="5">
    <source>
        <dbReference type="ARBA" id="ARBA00022989"/>
    </source>
</evidence>
<dbReference type="EMBL" id="AOUO01000110">
    <property type="protein sequence ID" value="EOD68879.1"/>
    <property type="molecule type" value="Genomic_DNA"/>
</dbReference>
<dbReference type="Proteomes" id="UP000014139">
    <property type="component" value="Unassembled WGS sequence"/>
</dbReference>
<feature type="domain" description="VTT" evidence="9">
    <location>
        <begin position="59"/>
        <end position="176"/>
    </location>
</feature>
<evidence type="ECO:0000259" key="9">
    <source>
        <dbReference type="Pfam" id="PF09335"/>
    </source>
</evidence>
<protein>
    <recommendedName>
        <fullName evidence="7">TVP38/TMEM64 family membrane protein</fullName>
    </recommendedName>
</protein>
<dbReference type="InterPro" id="IPR015414">
    <property type="entry name" value="TMEM64"/>
</dbReference>
<evidence type="ECO:0000313" key="10">
    <source>
        <dbReference type="EMBL" id="EOD68879.1"/>
    </source>
</evidence>
<proteinExistence type="inferred from homology"/>
<feature type="transmembrane region" description="Helical" evidence="7">
    <location>
        <begin position="185"/>
        <end position="205"/>
    </location>
</feature>
<dbReference type="RefSeq" id="WP_003068875.1">
    <property type="nucleotide sequence ID" value="NZ_AOUO01000110.1"/>
</dbReference>
<reference evidence="10 11" key="1">
    <citation type="submission" date="2013-02" db="EMBL/GenBank/DDBJ databases">
        <title>Draft genome sequence of Amycolatopsis vancoresmycina strain DSM 44592T.</title>
        <authorList>
            <person name="Kumar S."/>
            <person name="Kaur N."/>
            <person name="Kaur C."/>
            <person name="Raghava G.P.S."/>
            <person name="Mayilraj S."/>
        </authorList>
    </citation>
    <scope>NUCLEOTIDE SEQUENCE [LARGE SCALE GENOMIC DNA]</scope>
    <source>
        <strain evidence="10 11">DSM 44592</strain>
    </source>
</reference>
<keyword evidence="11" id="KW-1185">Reference proteome</keyword>
<dbReference type="GO" id="GO:0005886">
    <property type="term" value="C:plasma membrane"/>
    <property type="evidence" value="ECO:0007669"/>
    <property type="project" value="UniProtKB-SubCell"/>
</dbReference>
<feature type="transmembrane region" description="Helical" evidence="7">
    <location>
        <begin position="153"/>
        <end position="173"/>
    </location>
</feature>
<keyword evidence="6 7" id="KW-0472">Membrane</keyword>
<comment type="similarity">
    <text evidence="2 7">Belongs to the TVP38/TMEM64 family.</text>
</comment>
<keyword evidence="5 7" id="KW-1133">Transmembrane helix</keyword>
<evidence type="ECO:0000256" key="6">
    <source>
        <dbReference type="ARBA" id="ARBA00023136"/>
    </source>
</evidence>
<dbReference type="PATRIC" id="fig|1292037.4.peg.1755"/>
<dbReference type="AlphaFoldDB" id="R1IEP7"/>
<keyword evidence="4 7" id="KW-0812">Transmembrane</keyword>
<feature type="transmembrane region" description="Helical" evidence="7">
    <location>
        <begin position="119"/>
        <end position="141"/>
    </location>
</feature>
<evidence type="ECO:0000256" key="8">
    <source>
        <dbReference type="SAM" id="MobiDB-lite"/>
    </source>
</evidence>
<evidence type="ECO:0000256" key="2">
    <source>
        <dbReference type="ARBA" id="ARBA00008640"/>
    </source>
</evidence>
<evidence type="ECO:0000256" key="1">
    <source>
        <dbReference type="ARBA" id="ARBA00004651"/>
    </source>
</evidence>
<organism evidence="10 11">
    <name type="scientific">Amycolatopsis vancoresmycina DSM 44592</name>
    <dbReference type="NCBI Taxonomy" id="1292037"/>
    <lineage>
        <taxon>Bacteria</taxon>
        <taxon>Bacillati</taxon>
        <taxon>Actinomycetota</taxon>
        <taxon>Actinomycetes</taxon>
        <taxon>Pseudonocardiales</taxon>
        <taxon>Pseudonocardiaceae</taxon>
        <taxon>Amycolatopsis</taxon>
    </lineage>
</organism>
<evidence type="ECO:0000313" key="11">
    <source>
        <dbReference type="Proteomes" id="UP000014139"/>
    </source>
</evidence>
<feature type="region of interest" description="Disordered" evidence="8">
    <location>
        <begin position="210"/>
        <end position="240"/>
    </location>
</feature>
<feature type="transmembrane region" description="Helical" evidence="7">
    <location>
        <begin position="66"/>
        <end position="99"/>
    </location>
</feature>
<name>R1IEP7_9PSEU</name>
<comment type="caution">
    <text evidence="10">The sequence shown here is derived from an EMBL/GenBank/DDBJ whole genome shotgun (WGS) entry which is preliminary data.</text>
</comment>
<gene>
    <name evidence="10" type="ORF">H480_09133</name>
</gene>
<keyword evidence="3 7" id="KW-1003">Cell membrane</keyword>
<dbReference type="PANTHER" id="PTHR12677">
    <property type="entry name" value="GOLGI APPARATUS MEMBRANE PROTEIN TVP38-RELATED"/>
    <property type="match status" value="1"/>
</dbReference>
<comment type="subcellular location">
    <subcellularLocation>
        <location evidence="1 7">Cell membrane</location>
        <topology evidence="1 7">Multi-pass membrane protein</topology>
    </subcellularLocation>
</comment>
<dbReference type="PANTHER" id="PTHR12677:SF59">
    <property type="entry name" value="GOLGI APPARATUS MEMBRANE PROTEIN TVP38-RELATED"/>
    <property type="match status" value="1"/>
</dbReference>
<accession>R1IEP7</accession>
<evidence type="ECO:0000256" key="3">
    <source>
        <dbReference type="ARBA" id="ARBA00022475"/>
    </source>
</evidence>